<dbReference type="InterPro" id="IPR010721">
    <property type="entry name" value="UstE-like"/>
</dbReference>
<keyword evidence="1" id="KW-0812">Transmembrane</keyword>
<dbReference type="Pfam" id="PF06966">
    <property type="entry name" value="DUF1295"/>
    <property type="match status" value="1"/>
</dbReference>
<dbReference type="PANTHER" id="PTHR32251:SF17">
    <property type="entry name" value="STEROID 5-ALPHA REDUCTASE C-TERMINAL DOMAIN-CONTAINING PROTEIN"/>
    <property type="match status" value="1"/>
</dbReference>
<feature type="transmembrane region" description="Helical" evidence="1">
    <location>
        <begin position="108"/>
        <end position="127"/>
    </location>
</feature>
<proteinExistence type="predicted"/>
<keyword evidence="1" id="KW-1133">Transmembrane helix</keyword>
<dbReference type="GO" id="GO:0016020">
    <property type="term" value="C:membrane"/>
    <property type="evidence" value="ECO:0007669"/>
    <property type="project" value="TreeGrafter"/>
</dbReference>
<evidence type="ECO:0008006" key="4">
    <source>
        <dbReference type="Google" id="ProtNLM"/>
    </source>
</evidence>
<comment type="caution">
    <text evidence="2">The sequence shown here is derived from an EMBL/GenBank/DDBJ whole genome shotgun (WGS) entry which is preliminary data.</text>
</comment>
<accession>A0AAX6MWS4</accession>
<feature type="transmembrane region" description="Helical" evidence="1">
    <location>
        <begin position="148"/>
        <end position="172"/>
    </location>
</feature>
<organism evidence="2 3">
    <name type="scientific">Daldinia eschscholtzii</name>
    <dbReference type="NCBI Taxonomy" id="292717"/>
    <lineage>
        <taxon>Eukaryota</taxon>
        <taxon>Fungi</taxon>
        <taxon>Dikarya</taxon>
        <taxon>Ascomycota</taxon>
        <taxon>Pezizomycotina</taxon>
        <taxon>Sordariomycetes</taxon>
        <taxon>Xylariomycetidae</taxon>
        <taxon>Xylariales</taxon>
        <taxon>Hypoxylaceae</taxon>
        <taxon>Daldinia</taxon>
    </lineage>
</organism>
<name>A0AAX6MWS4_9PEZI</name>
<dbReference type="AlphaFoldDB" id="A0AAX6MWS4"/>
<keyword evidence="3" id="KW-1185">Reference proteome</keyword>
<gene>
    <name evidence="2" type="ORF">Daesc_002165</name>
</gene>
<sequence length="329" mass="35737">MASGLLHKFLHLTNFRSPFLRTVIPSVAAAFALQTAVAIPSIAAQSERFYDASGSATFLSVTLLSLYLPSLRARAAASLAGMPKPPLPSLLGSFVSSAGGSGFHWRQVALSVAVAFWSVRLGAYLFHRVLHQGHDSRFDTLRSSPGKFAAAWFGQATWVSVCLAPVLAINAVPPAMLAALPLRVTDFLGLALFVGGFALEIVADRQKGEWLRRRREKLHDEPFMTGGLWSWSQYPNYLGECTLWTGIATIAAGVLVTHPAQIGLGFSGGLLGKIVVLVASFASPAFVSFLLLKVTGVPLSEKKYDAKYGHRKDYQEWKQNTPKFFPKIF</sequence>
<feature type="transmembrane region" description="Helical" evidence="1">
    <location>
        <begin position="184"/>
        <end position="203"/>
    </location>
</feature>
<protein>
    <recommendedName>
        <fullName evidence="4">Steroid 5-alpha reductase C-terminal domain-containing protein</fullName>
    </recommendedName>
</protein>
<evidence type="ECO:0000313" key="2">
    <source>
        <dbReference type="EMBL" id="KAK6956883.1"/>
    </source>
</evidence>
<feature type="transmembrane region" description="Helical" evidence="1">
    <location>
        <begin position="270"/>
        <end position="292"/>
    </location>
</feature>
<dbReference type="Gene3D" id="1.20.120.1630">
    <property type="match status" value="1"/>
</dbReference>
<feature type="transmembrane region" description="Helical" evidence="1">
    <location>
        <begin position="237"/>
        <end position="258"/>
    </location>
</feature>
<dbReference type="PANTHER" id="PTHR32251">
    <property type="entry name" value="3-OXO-5-ALPHA-STEROID 4-DEHYDROGENASE"/>
    <property type="match status" value="1"/>
</dbReference>
<evidence type="ECO:0000313" key="3">
    <source>
        <dbReference type="Proteomes" id="UP001369815"/>
    </source>
</evidence>
<dbReference type="EMBL" id="JBANMG010000002">
    <property type="protein sequence ID" value="KAK6956883.1"/>
    <property type="molecule type" value="Genomic_DNA"/>
</dbReference>
<feature type="transmembrane region" description="Helical" evidence="1">
    <location>
        <begin position="20"/>
        <end position="42"/>
    </location>
</feature>
<keyword evidence="1" id="KW-0472">Membrane</keyword>
<evidence type="ECO:0000256" key="1">
    <source>
        <dbReference type="SAM" id="Phobius"/>
    </source>
</evidence>
<feature type="transmembrane region" description="Helical" evidence="1">
    <location>
        <begin position="49"/>
        <end position="68"/>
    </location>
</feature>
<dbReference type="Proteomes" id="UP001369815">
    <property type="component" value="Unassembled WGS sequence"/>
</dbReference>
<dbReference type="PROSITE" id="PS50244">
    <property type="entry name" value="S5A_REDUCTASE"/>
    <property type="match status" value="1"/>
</dbReference>
<reference evidence="2 3" key="1">
    <citation type="journal article" date="2024" name="Front Chem Biol">
        <title>Unveiling the potential of Daldinia eschscholtzii MFLUCC 19-0629 through bioactivity and bioinformatics studies for enhanced sustainable agriculture production.</title>
        <authorList>
            <person name="Brooks S."/>
            <person name="Weaver J.A."/>
            <person name="Klomchit A."/>
            <person name="Alharthi S.A."/>
            <person name="Onlamun T."/>
            <person name="Nurani R."/>
            <person name="Vong T.K."/>
            <person name="Alberti F."/>
            <person name="Greco C."/>
        </authorList>
    </citation>
    <scope>NUCLEOTIDE SEQUENCE [LARGE SCALE GENOMIC DNA]</scope>
    <source>
        <strain evidence="2">MFLUCC 19-0629</strain>
    </source>
</reference>